<dbReference type="InterPro" id="IPR050809">
    <property type="entry name" value="UgpAE/MalFG_permease"/>
</dbReference>
<dbReference type="Gene3D" id="1.10.3720.10">
    <property type="entry name" value="MetI-like"/>
    <property type="match status" value="1"/>
</dbReference>
<dbReference type="PROSITE" id="PS50928">
    <property type="entry name" value="ABC_TM1"/>
    <property type="match status" value="1"/>
</dbReference>
<keyword evidence="5 7" id="KW-1133">Transmembrane helix</keyword>
<evidence type="ECO:0000256" key="7">
    <source>
        <dbReference type="RuleBase" id="RU363032"/>
    </source>
</evidence>
<gene>
    <name evidence="9" type="ORF">J2736_002058</name>
</gene>
<dbReference type="CDD" id="cd06261">
    <property type="entry name" value="TM_PBP2"/>
    <property type="match status" value="1"/>
</dbReference>
<feature type="transmembrane region" description="Helical" evidence="7">
    <location>
        <begin position="294"/>
        <end position="317"/>
    </location>
</feature>
<evidence type="ECO:0000256" key="6">
    <source>
        <dbReference type="ARBA" id="ARBA00023136"/>
    </source>
</evidence>
<dbReference type="InterPro" id="IPR035906">
    <property type="entry name" value="MetI-like_sf"/>
</dbReference>
<evidence type="ECO:0000256" key="1">
    <source>
        <dbReference type="ARBA" id="ARBA00004651"/>
    </source>
</evidence>
<keyword evidence="2 7" id="KW-0813">Transport</keyword>
<evidence type="ECO:0000256" key="2">
    <source>
        <dbReference type="ARBA" id="ARBA00022448"/>
    </source>
</evidence>
<keyword evidence="10" id="KW-1185">Reference proteome</keyword>
<evidence type="ECO:0000259" key="8">
    <source>
        <dbReference type="PROSITE" id="PS50928"/>
    </source>
</evidence>
<reference evidence="9 10" key="1">
    <citation type="submission" date="2023-07" db="EMBL/GenBank/DDBJ databases">
        <title>Sorghum-associated microbial communities from plants grown in Nebraska, USA.</title>
        <authorList>
            <person name="Schachtman D."/>
        </authorList>
    </citation>
    <scope>NUCLEOTIDE SEQUENCE [LARGE SCALE GENOMIC DNA]</scope>
    <source>
        <strain evidence="9 10">CC258</strain>
    </source>
</reference>
<proteinExistence type="inferred from homology"/>
<feature type="transmembrane region" description="Helical" evidence="7">
    <location>
        <begin position="187"/>
        <end position="212"/>
    </location>
</feature>
<accession>A0ABU1NTR0</accession>
<feature type="transmembrane region" description="Helical" evidence="7">
    <location>
        <begin position="41"/>
        <end position="67"/>
    </location>
</feature>
<dbReference type="PANTHER" id="PTHR43227:SF11">
    <property type="entry name" value="BLL4140 PROTEIN"/>
    <property type="match status" value="1"/>
</dbReference>
<evidence type="ECO:0000313" key="10">
    <source>
        <dbReference type="Proteomes" id="UP001267290"/>
    </source>
</evidence>
<feature type="domain" description="ABC transmembrane type-1" evidence="8">
    <location>
        <begin position="100"/>
        <end position="313"/>
    </location>
</feature>
<feature type="transmembrane region" description="Helical" evidence="7">
    <location>
        <begin position="99"/>
        <end position="125"/>
    </location>
</feature>
<feature type="transmembrane region" description="Helical" evidence="7">
    <location>
        <begin position="146"/>
        <end position="167"/>
    </location>
</feature>
<comment type="similarity">
    <text evidence="7">Belongs to the binding-protein-dependent transport system permease family.</text>
</comment>
<comment type="caution">
    <text evidence="9">The sequence shown here is derived from an EMBL/GenBank/DDBJ whole genome shotgun (WGS) entry which is preliminary data.</text>
</comment>
<keyword evidence="3" id="KW-1003">Cell membrane</keyword>
<evidence type="ECO:0000256" key="3">
    <source>
        <dbReference type="ARBA" id="ARBA00022475"/>
    </source>
</evidence>
<comment type="subcellular location">
    <subcellularLocation>
        <location evidence="1 7">Cell membrane</location>
        <topology evidence="1 7">Multi-pass membrane protein</topology>
    </subcellularLocation>
</comment>
<organism evidence="9 10">
    <name type="scientific">Paenibacillus qinlingensis</name>
    <dbReference type="NCBI Taxonomy" id="1837343"/>
    <lineage>
        <taxon>Bacteria</taxon>
        <taxon>Bacillati</taxon>
        <taxon>Bacillota</taxon>
        <taxon>Bacilli</taxon>
        <taxon>Bacillales</taxon>
        <taxon>Paenibacillaceae</taxon>
        <taxon>Paenibacillus</taxon>
    </lineage>
</organism>
<dbReference type="Proteomes" id="UP001267290">
    <property type="component" value="Unassembled WGS sequence"/>
</dbReference>
<keyword evidence="6 7" id="KW-0472">Membrane</keyword>
<evidence type="ECO:0000313" key="9">
    <source>
        <dbReference type="EMBL" id="MDR6550871.1"/>
    </source>
</evidence>
<dbReference type="RefSeq" id="WP_310226050.1">
    <property type="nucleotide sequence ID" value="NZ_JAVDSB010000002.1"/>
</dbReference>
<sequence length="327" mass="36897">MSLRGRQAVIESKNRHAARPAARSKSKFAEFAQACIQNRALILMFIPGFALFMLFHYVPMYGIIIAFKNFQLLNGIWASPWAGLDHFRRLFAGDDFNQAFYNTLMIAVLKLVFIFPAPIILAILLNEVRQKKARRVIQTVSYLPHFFSWVILGGILFTVLGTDGIVNQTLQALGMNRVDWMLDANKFYVVVLGSAIWQGVGWGSIIYFAALSSIDPTLYEAAVVDGANRYRQIWHITLPSIMPTVIIMLLLYIGHFLSVGFDQIYNLTTPTNSARADILDTYVLRRLLSMDYELGAAAGIFTSVIGLFLVVAGNWLVKLYDREQGLW</sequence>
<name>A0ABU1NTR0_9BACL</name>
<evidence type="ECO:0000256" key="5">
    <source>
        <dbReference type="ARBA" id="ARBA00022989"/>
    </source>
</evidence>
<dbReference type="SUPFAM" id="SSF161098">
    <property type="entry name" value="MetI-like"/>
    <property type="match status" value="1"/>
</dbReference>
<dbReference type="InterPro" id="IPR000515">
    <property type="entry name" value="MetI-like"/>
</dbReference>
<feature type="transmembrane region" description="Helical" evidence="7">
    <location>
        <begin position="233"/>
        <end position="253"/>
    </location>
</feature>
<dbReference type="EMBL" id="JAVDSB010000002">
    <property type="protein sequence ID" value="MDR6550871.1"/>
    <property type="molecule type" value="Genomic_DNA"/>
</dbReference>
<dbReference type="Pfam" id="PF00528">
    <property type="entry name" value="BPD_transp_1"/>
    <property type="match status" value="1"/>
</dbReference>
<evidence type="ECO:0000256" key="4">
    <source>
        <dbReference type="ARBA" id="ARBA00022692"/>
    </source>
</evidence>
<protein>
    <submittedName>
        <fullName evidence="9">Aldouronate transport system permease protein</fullName>
    </submittedName>
</protein>
<dbReference type="PANTHER" id="PTHR43227">
    <property type="entry name" value="BLL4140 PROTEIN"/>
    <property type="match status" value="1"/>
</dbReference>
<keyword evidence="4 7" id="KW-0812">Transmembrane</keyword>